<evidence type="ECO:0000256" key="1">
    <source>
        <dbReference type="SAM" id="Phobius"/>
    </source>
</evidence>
<accession>A0A366ICS8</accession>
<dbReference type="Proteomes" id="UP000253509">
    <property type="component" value="Unassembled WGS sequence"/>
</dbReference>
<dbReference type="EMBL" id="QNSB01000015">
    <property type="protein sequence ID" value="RBP68742.1"/>
    <property type="molecule type" value="Genomic_DNA"/>
</dbReference>
<organism evidence="2 3">
    <name type="scientific">Brevibacterium celere</name>
    <dbReference type="NCBI Taxonomy" id="225845"/>
    <lineage>
        <taxon>Bacteria</taxon>
        <taxon>Bacillati</taxon>
        <taxon>Actinomycetota</taxon>
        <taxon>Actinomycetes</taxon>
        <taxon>Micrococcales</taxon>
        <taxon>Brevibacteriaceae</taxon>
        <taxon>Brevibacterium</taxon>
    </lineage>
</organism>
<reference evidence="2 3" key="1">
    <citation type="submission" date="2018-06" db="EMBL/GenBank/DDBJ databases">
        <title>Freshwater and sediment microbial communities from various areas in North America, analyzing microbe dynamics in response to fracking.</title>
        <authorList>
            <person name="Lamendella R."/>
        </authorList>
    </citation>
    <scope>NUCLEOTIDE SEQUENCE [LARGE SCALE GENOMIC DNA]</scope>
    <source>
        <strain evidence="2 3">3b_TX</strain>
    </source>
</reference>
<comment type="caution">
    <text evidence="2">The sequence shown here is derived from an EMBL/GenBank/DDBJ whole genome shotgun (WGS) entry which is preliminary data.</text>
</comment>
<protein>
    <submittedName>
        <fullName evidence="2">Uncharacterized protein</fullName>
    </submittedName>
</protein>
<sequence length="384" mass="42537">MDAQTIAEALKTEPFHVDPAVAGHLDPRLLETAKSKAEGLDFDVYVIAVPDDHIDRDLLEQIKVFNGGEGSFIMVNGKTDLAVDVHFEDDHDLQMQVMEQMSVGYDTWSHGTPSLTKLNILLDLYADPQTAPDELPGETVEEVGQGEVVQDTSSSFAPLFLGGSVLVLALVIAGVFLLRGLRQRRAQARRQQAYQLPGELLRKVDSLQRRSLRESIHADTASLAERLDRLRLRTLDETDAARVTRALDAYQWARTIVDDETADRLDLAGAMVLLRQAGREIAEVSEHRRRRGRQGGLPQSLCTVNPLHGEATTTARVDADARSVRVPVCADCSADLREGNQLQWIFDGDRPYVEGSSIWSQTLFGVIGGDLVTALQRRRPDARR</sequence>
<keyword evidence="1" id="KW-0812">Transmembrane</keyword>
<keyword evidence="1" id="KW-0472">Membrane</keyword>
<keyword evidence="1" id="KW-1133">Transmembrane helix</keyword>
<gene>
    <name evidence="2" type="ORF">DFO65_11519</name>
</gene>
<keyword evidence="3" id="KW-1185">Reference proteome</keyword>
<dbReference type="RefSeq" id="WP_113905414.1">
    <property type="nucleotide sequence ID" value="NZ_QNSB01000015.1"/>
</dbReference>
<feature type="transmembrane region" description="Helical" evidence="1">
    <location>
        <begin position="159"/>
        <end position="181"/>
    </location>
</feature>
<name>A0A366ICS8_9MICO</name>
<dbReference type="AlphaFoldDB" id="A0A366ICS8"/>
<evidence type="ECO:0000313" key="2">
    <source>
        <dbReference type="EMBL" id="RBP68742.1"/>
    </source>
</evidence>
<evidence type="ECO:0000313" key="3">
    <source>
        <dbReference type="Proteomes" id="UP000253509"/>
    </source>
</evidence>
<proteinExistence type="predicted"/>